<sequence>MERAQQSKSQKSCCLVGKFSALHRGHRKLIEEAKKRCSDVKLVTVKRGEQLFSGEEREELLKELRVESVELPFEHIKELSPEEFLKLLKEMGCSVLVVGKEWRFGKGRSGTAETAKKLGRKLGIEVVTVEPVKEGESKISTSEIVKLLREGSIEEANRLLGFNYFTVGTVERGKGLGRRLGFPTLNVKVKELPLPYGVYAVNLVIEGRKLPAVANYGVRPTVERDSKPVLEVHVPKAHLPQLYGKRVRVEFLKFLRPEKRFSTVEELKNQIKLDLKKFQTVLEERVGREQEV</sequence>
<dbReference type="GO" id="GO:0006747">
    <property type="term" value="P:FAD biosynthetic process"/>
    <property type="evidence" value="ECO:0007669"/>
    <property type="project" value="UniProtKB-UniRule"/>
</dbReference>
<dbReference type="HOGENOM" id="CLU_048437_0_2_0"/>
<dbReference type="UniPathway" id="UPA00276">
    <property type="reaction ID" value="UER00406"/>
</dbReference>
<dbReference type="PIRSF" id="PIRSF004491">
    <property type="entry name" value="FAD_Synth"/>
    <property type="match status" value="1"/>
</dbReference>
<name>E8T2V1_THEA1</name>
<dbReference type="AlphaFoldDB" id="E8T2V1"/>
<dbReference type="SUPFAM" id="SSF52374">
    <property type="entry name" value="Nucleotidylyl transferase"/>
    <property type="match status" value="1"/>
</dbReference>
<dbReference type="Gene3D" id="2.40.30.30">
    <property type="entry name" value="Riboflavin kinase-like"/>
    <property type="match status" value="1"/>
</dbReference>
<dbReference type="UniPathway" id="UPA00277">
    <property type="reaction ID" value="UER00407"/>
</dbReference>
<dbReference type="PANTHER" id="PTHR22749">
    <property type="entry name" value="RIBOFLAVIN KINASE/FMN ADENYLYLTRANSFERASE"/>
    <property type="match status" value="1"/>
</dbReference>
<evidence type="ECO:0000256" key="5">
    <source>
        <dbReference type="ARBA" id="ARBA00022643"/>
    </source>
</evidence>
<evidence type="ECO:0000256" key="1">
    <source>
        <dbReference type="ARBA" id="ARBA00002121"/>
    </source>
</evidence>
<dbReference type="InterPro" id="IPR015864">
    <property type="entry name" value="FAD_synthase"/>
</dbReference>
<dbReference type="OrthoDB" id="9803667at2"/>
<gene>
    <name evidence="17" type="ordered locus">Theam_1196</name>
</gene>
<evidence type="ECO:0000256" key="2">
    <source>
        <dbReference type="ARBA" id="ARBA00004726"/>
    </source>
</evidence>
<reference evidence="17" key="1">
    <citation type="submission" date="2011-01" db="EMBL/GenBank/DDBJ databases">
        <title>Complete sequence of chromosome of Thermovibrio ammonificans HB-1.</title>
        <authorList>
            <consortium name="US DOE Joint Genome Institute"/>
            <person name="Lucas S."/>
            <person name="Copeland A."/>
            <person name="Lapidus A."/>
            <person name="Cheng J.-F."/>
            <person name="Goodwin L."/>
            <person name="Pitluck S."/>
            <person name="Davenport K."/>
            <person name="Detter J.C."/>
            <person name="Han C."/>
            <person name="Tapia R."/>
            <person name="Land M."/>
            <person name="Hauser L."/>
            <person name="Kyrpides N."/>
            <person name="Ivanova N."/>
            <person name="Ovchinnikova G."/>
            <person name="Vetriani C."/>
            <person name="Woyke T."/>
        </authorList>
    </citation>
    <scope>NUCLEOTIDE SEQUENCE [LARGE SCALE GENOMIC DNA]</scope>
    <source>
        <strain evidence="17">HB-1</strain>
    </source>
</reference>
<keyword evidence="10 15" id="KW-0274">FAD</keyword>
<dbReference type="InterPro" id="IPR023468">
    <property type="entry name" value="Riboflavin_kinase"/>
</dbReference>
<comment type="pathway">
    <text evidence="3 15">Cofactor biosynthesis; FMN biosynthesis; FMN from riboflavin (ATP route): step 1/1.</text>
</comment>
<organism evidence="17 18">
    <name type="scientific">Thermovibrio ammonificans (strain DSM 15698 / JCM 12110 / HB-1)</name>
    <dbReference type="NCBI Taxonomy" id="648996"/>
    <lineage>
        <taxon>Bacteria</taxon>
        <taxon>Pseudomonadati</taxon>
        <taxon>Aquificota</taxon>
        <taxon>Aquificia</taxon>
        <taxon>Desulfurobacteriales</taxon>
        <taxon>Desulfurobacteriaceae</taxon>
        <taxon>Thermovibrio</taxon>
    </lineage>
</organism>
<protein>
    <recommendedName>
        <fullName evidence="15">Riboflavin biosynthesis protein</fullName>
    </recommendedName>
    <domain>
        <recommendedName>
            <fullName evidence="15">Riboflavin kinase</fullName>
            <ecNumber evidence="15">2.7.1.26</ecNumber>
        </recommendedName>
        <alternativeName>
            <fullName evidence="15">Flavokinase</fullName>
        </alternativeName>
    </domain>
    <domain>
        <recommendedName>
            <fullName evidence="15">FMN adenylyltransferase</fullName>
            <ecNumber evidence="15">2.7.7.2</ecNumber>
        </recommendedName>
        <alternativeName>
            <fullName evidence="15">FAD pyrophosphorylase</fullName>
        </alternativeName>
        <alternativeName>
            <fullName evidence="15">FAD synthase</fullName>
        </alternativeName>
    </domain>
</protein>
<evidence type="ECO:0000256" key="12">
    <source>
        <dbReference type="ARBA" id="ARBA00023268"/>
    </source>
</evidence>
<dbReference type="GO" id="GO:0005524">
    <property type="term" value="F:ATP binding"/>
    <property type="evidence" value="ECO:0007669"/>
    <property type="project" value="UniProtKB-UniRule"/>
</dbReference>
<comment type="function">
    <text evidence="1">Catalyzes the phosphorylation of riboflavin to FMN followed by the adenylation of FMN to FAD.</text>
</comment>
<dbReference type="PANTHER" id="PTHR22749:SF6">
    <property type="entry name" value="RIBOFLAVIN KINASE"/>
    <property type="match status" value="1"/>
</dbReference>
<evidence type="ECO:0000256" key="14">
    <source>
        <dbReference type="ARBA" id="ARBA00049494"/>
    </source>
</evidence>
<dbReference type="SMART" id="SM00904">
    <property type="entry name" value="Flavokinase"/>
    <property type="match status" value="1"/>
</dbReference>
<dbReference type="InterPro" id="IPR015865">
    <property type="entry name" value="Riboflavin_kinase_bac/euk"/>
</dbReference>
<evidence type="ECO:0000256" key="15">
    <source>
        <dbReference type="PIRNR" id="PIRNR004491"/>
    </source>
</evidence>
<evidence type="ECO:0000313" key="17">
    <source>
        <dbReference type="EMBL" id="ADU97160.1"/>
    </source>
</evidence>
<comment type="catalytic activity">
    <reaction evidence="13 15">
        <text>riboflavin + ATP = FMN + ADP + H(+)</text>
        <dbReference type="Rhea" id="RHEA:14357"/>
        <dbReference type="ChEBI" id="CHEBI:15378"/>
        <dbReference type="ChEBI" id="CHEBI:30616"/>
        <dbReference type="ChEBI" id="CHEBI:57986"/>
        <dbReference type="ChEBI" id="CHEBI:58210"/>
        <dbReference type="ChEBI" id="CHEBI:456216"/>
        <dbReference type="EC" id="2.7.1.26"/>
    </reaction>
</comment>
<dbReference type="EC" id="2.7.7.2" evidence="15"/>
<keyword evidence="9 15" id="KW-0418">Kinase</keyword>
<dbReference type="InterPro" id="IPR023465">
    <property type="entry name" value="Riboflavin_kinase_dom_sf"/>
</dbReference>
<evidence type="ECO:0000256" key="9">
    <source>
        <dbReference type="ARBA" id="ARBA00022777"/>
    </source>
</evidence>
<keyword evidence="4 15" id="KW-0285">Flavoprotein</keyword>
<dbReference type="eggNOG" id="COG0196">
    <property type="taxonomic scope" value="Bacteria"/>
</dbReference>
<comment type="similarity">
    <text evidence="15">Belongs to the ribF family.</text>
</comment>
<evidence type="ECO:0000259" key="16">
    <source>
        <dbReference type="SMART" id="SM00904"/>
    </source>
</evidence>
<dbReference type="Proteomes" id="UP000006362">
    <property type="component" value="Chromosome"/>
</dbReference>
<dbReference type="GO" id="GO:0003919">
    <property type="term" value="F:FMN adenylyltransferase activity"/>
    <property type="evidence" value="ECO:0007669"/>
    <property type="project" value="UniProtKB-UniRule"/>
</dbReference>
<evidence type="ECO:0000256" key="4">
    <source>
        <dbReference type="ARBA" id="ARBA00022630"/>
    </source>
</evidence>
<keyword evidence="18" id="KW-1185">Reference proteome</keyword>
<dbReference type="GO" id="GO:0009398">
    <property type="term" value="P:FMN biosynthetic process"/>
    <property type="evidence" value="ECO:0007669"/>
    <property type="project" value="UniProtKB-UniRule"/>
</dbReference>
<dbReference type="STRING" id="648996.Theam_1196"/>
<dbReference type="InterPro" id="IPR002606">
    <property type="entry name" value="Riboflavin_kinase_bac"/>
</dbReference>
<evidence type="ECO:0000256" key="6">
    <source>
        <dbReference type="ARBA" id="ARBA00022679"/>
    </source>
</evidence>
<dbReference type="InterPro" id="IPR014729">
    <property type="entry name" value="Rossmann-like_a/b/a_fold"/>
</dbReference>
<evidence type="ECO:0000256" key="10">
    <source>
        <dbReference type="ARBA" id="ARBA00022827"/>
    </source>
</evidence>
<proteinExistence type="inferred from homology"/>
<dbReference type="GO" id="GO:0008531">
    <property type="term" value="F:riboflavin kinase activity"/>
    <property type="evidence" value="ECO:0007669"/>
    <property type="project" value="UniProtKB-UniRule"/>
</dbReference>
<evidence type="ECO:0000256" key="8">
    <source>
        <dbReference type="ARBA" id="ARBA00022741"/>
    </source>
</evidence>
<dbReference type="Pfam" id="PF06574">
    <property type="entry name" value="FAD_syn"/>
    <property type="match status" value="1"/>
</dbReference>
<keyword evidence="8 15" id="KW-0547">Nucleotide-binding</keyword>
<comment type="catalytic activity">
    <reaction evidence="14 15">
        <text>FMN + ATP + H(+) = FAD + diphosphate</text>
        <dbReference type="Rhea" id="RHEA:17237"/>
        <dbReference type="ChEBI" id="CHEBI:15378"/>
        <dbReference type="ChEBI" id="CHEBI:30616"/>
        <dbReference type="ChEBI" id="CHEBI:33019"/>
        <dbReference type="ChEBI" id="CHEBI:57692"/>
        <dbReference type="ChEBI" id="CHEBI:58210"/>
        <dbReference type="EC" id="2.7.7.2"/>
    </reaction>
</comment>
<keyword evidence="11 15" id="KW-0067">ATP-binding</keyword>
<dbReference type="SUPFAM" id="SSF82114">
    <property type="entry name" value="Riboflavin kinase-like"/>
    <property type="match status" value="1"/>
</dbReference>
<dbReference type="EMBL" id="CP002444">
    <property type="protein sequence ID" value="ADU97160.1"/>
    <property type="molecule type" value="Genomic_DNA"/>
</dbReference>
<comment type="pathway">
    <text evidence="2 15">Cofactor biosynthesis; FAD biosynthesis; FAD from FMN: step 1/1.</text>
</comment>
<keyword evidence="5 15" id="KW-0288">FMN</keyword>
<accession>E8T2V1</accession>
<dbReference type="Pfam" id="PF01687">
    <property type="entry name" value="Flavokinase"/>
    <property type="match status" value="1"/>
</dbReference>
<evidence type="ECO:0000256" key="7">
    <source>
        <dbReference type="ARBA" id="ARBA00022695"/>
    </source>
</evidence>
<keyword evidence="12" id="KW-0511">Multifunctional enzyme</keyword>
<dbReference type="EC" id="2.7.1.26" evidence="15"/>
<keyword evidence="6 15" id="KW-0808">Transferase</keyword>
<dbReference type="GO" id="GO:0009231">
    <property type="term" value="P:riboflavin biosynthetic process"/>
    <property type="evidence" value="ECO:0007669"/>
    <property type="project" value="InterPro"/>
</dbReference>
<evidence type="ECO:0000256" key="11">
    <source>
        <dbReference type="ARBA" id="ARBA00022840"/>
    </source>
</evidence>
<dbReference type="KEGG" id="tam:Theam_1196"/>
<dbReference type="Gene3D" id="3.40.50.620">
    <property type="entry name" value="HUPs"/>
    <property type="match status" value="1"/>
</dbReference>
<evidence type="ECO:0000256" key="3">
    <source>
        <dbReference type="ARBA" id="ARBA00005201"/>
    </source>
</evidence>
<evidence type="ECO:0000256" key="13">
    <source>
        <dbReference type="ARBA" id="ARBA00047880"/>
    </source>
</evidence>
<feature type="domain" description="Riboflavin kinase" evidence="16">
    <location>
        <begin position="159"/>
        <end position="283"/>
    </location>
</feature>
<evidence type="ECO:0000313" key="18">
    <source>
        <dbReference type="Proteomes" id="UP000006362"/>
    </source>
</evidence>
<dbReference type="RefSeq" id="WP_013537946.1">
    <property type="nucleotide sequence ID" value="NC_014926.1"/>
</dbReference>
<keyword evidence="7 15" id="KW-0548">Nucleotidyltransferase</keyword>
<dbReference type="NCBIfam" id="TIGR00083">
    <property type="entry name" value="ribF"/>
    <property type="match status" value="1"/>
</dbReference>